<dbReference type="InterPro" id="IPR040265">
    <property type="entry name" value="CHUP1/IPGA1-like"/>
</dbReference>
<keyword evidence="3" id="KW-1133">Transmembrane helix</keyword>
<dbReference type="AlphaFoldDB" id="A0AAV1SR42"/>
<evidence type="ECO:0000256" key="1">
    <source>
        <dbReference type="ARBA" id="ARBA00023054"/>
    </source>
</evidence>
<evidence type="ECO:0008006" key="6">
    <source>
        <dbReference type="Google" id="ProtNLM"/>
    </source>
</evidence>
<evidence type="ECO:0000313" key="5">
    <source>
        <dbReference type="Proteomes" id="UP001314170"/>
    </source>
</evidence>
<dbReference type="EMBL" id="CAWUPB010001195">
    <property type="protein sequence ID" value="CAK7355497.1"/>
    <property type="molecule type" value="Genomic_DNA"/>
</dbReference>
<proteinExistence type="predicted"/>
<name>A0AAV1SR42_9ROSI</name>
<keyword evidence="3" id="KW-0812">Transmembrane</keyword>
<dbReference type="PANTHER" id="PTHR31342">
    <property type="entry name" value="PROTEIN CHUP1, CHLOROPLASTIC"/>
    <property type="match status" value="1"/>
</dbReference>
<keyword evidence="1 2" id="KW-0175">Coiled coil</keyword>
<keyword evidence="3" id="KW-0472">Membrane</keyword>
<feature type="coiled-coil region" evidence="2">
    <location>
        <begin position="244"/>
        <end position="271"/>
    </location>
</feature>
<sequence>MESPTSKTEVIKPLLLKAGIPLVLSVAGFVYARVVLRRITIAKPFPLQTTLSSALNPTDSDDDFRDEASIHSLQSTSSPIKDDDQEGMITSSQFWSSTEISQIQVKEEILGLRNKIEELEMREHRLAMQFLRYRVMKEQESVLMELKSMFLLETARVEFLDREISSIEAGTQRFENLMADYLRVLEHLEFTEKENGLLERKVKNLSRRAKEQSRVIGEKNVKVNDVEAELMRCCDMLEMRTNVIKKLEDEVREFQAVVNQLQEEKNDLSVKLNAAETPASSISKIEAESIRMEDYNHLVNEVEELHKDRAAETTELIYLRWANACLRHELMRSHGQQKLQIEDKKNYLELELEGSGEIVDCGSEQQQQHEEPCAGLASSGQTFSKKKKLLKKLKRWVEGAESMKSNMDEKERHEINCFGRHSVSEEAEEEHLIHARRSCSSA</sequence>
<accession>A0AAV1SR42</accession>
<gene>
    <name evidence="4" type="ORF">DCAF_LOCUS25757</name>
</gene>
<keyword evidence="5" id="KW-1185">Reference proteome</keyword>
<dbReference type="Proteomes" id="UP001314170">
    <property type="component" value="Unassembled WGS sequence"/>
</dbReference>
<evidence type="ECO:0000256" key="3">
    <source>
        <dbReference type="SAM" id="Phobius"/>
    </source>
</evidence>
<dbReference type="GO" id="GO:0072699">
    <property type="term" value="P:protein localization to cortical microtubule cytoskeleton"/>
    <property type="evidence" value="ECO:0007669"/>
    <property type="project" value="TreeGrafter"/>
</dbReference>
<evidence type="ECO:0000313" key="4">
    <source>
        <dbReference type="EMBL" id="CAK7355497.1"/>
    </source>
</evidence>
<comment type="caution">
    <text evidence="4">The sequence shown here is derived from an EMBL/GenBank/DDBJ whole genome shotgun (WGS) entry which is preliminary data.</text>
</comment>
<evidence type="ECO:0000256" key="2">
    <source>
        <dbReference type="SAM" id="Coils"/>
    </source>
</evidence>
<organism evidence="4 5">
    <name type="scientific">Dovyalis caffra</name>
    <dbReference type="NCBI Taxonomy" id="77055"/>
    <lineage>
        <taxon>Eukaryota</taxon>
        <taxon>Viridiplantae</taxon>
        <taxon>Streptophyta</taxon>
        <taxon>Embryophyta</taxon>
        <taxon>Tracheophyta</taxon>
        <taxon>Spermatophyta</taxon>
        <taxon>Magnoliopsida</taxon>
        <taxon>eudicotyledons</taxon>
        <taxon>Gunneridae</taxon>
        <taxon>Pentapetalae</taxon>
        <taxon>rosids</taxon>
        <taxon>fabids</taxon>
        <taxon>Malpighiales</taxon>
        <taxon>Salicaceae</taxon>
        <taxon>Flacourtieae</taxon>
        <taxon>Dovyalis</taxon>
    </lineage>
</organism>
<dbReference type="PANTHER" id="PTHR31342:SF10">
    <property type="entry name" value="CHUP1-LIKE PROTEIN"/>
    <property type="match status" value="1"/>
</dbReference>
<reference evidence="4 5" key="1">
    <citation type="submission" date="2024-01" db="EMBL/GenBank/DDBJ databases">
        <authorList>
            <person name="Waweru B."/>
        </authorList>
    </citation>
    <scope>NUCLEOTIDE SEQUENCE [LARGE SCALE GENOMIC DNA]</scope>
</reference>
<dbReference type="GO" id="GO:0055028">
    <property type="term" value="C:cortical microtubule"/>
    <property type="evidence" value="ECO:0007669"/>
    <property type="project" value="TreeGrafter"/>
</dbReference>
<protein>
    <recommendedName>
        <fullName evidence="6">Protein CHUP1, chloroplastic</fullName>
    </recommendedName>
</protein>
<feature type="transmembrane region" description="Helical" evidence="3">
    <location>
        <begin position="14"/>
        <end position="36"/>
    </location>
</feature>